<evidence type="ECO:0000313" key="3">
    <source>
        <dbReference type="Proteomes" id="UP000233440"/>
    </source>
</evidence>
<dbReference type="SUPFAM" id="SSF53955">
    <property type="entry name" value="Lysozyme-like"/>
    <property type="match status" value="1"/>
</dbReference>
<proteinExistence type="predicted"/>
<organism evidence="2 3">
    <name type="scientific">Heyndrickxia camelliae</name>
    <dbReference type="NCBI Taxonomy" id="1707093"/>
    <lineage>
        <taxon>Bacteria</taxon>
        <taxon>Bacillati</taxon>
        <taxon>Bacillota</taxon>
        <taxon>Bacilli</taxon>
        <taxon>Bacillales</taxon>
        <taxon>Bacillaceae</taxon>
        <taxon>Heyndrickxia</taxon>
    </lineage>
</organism>
<keyword evidence="3" id="KW-1185">Reference proteome</keyword>
<evidence type="ECO:0000313" key="2">
    <source>
        <dbReference type="EMBL" id="PKR82371.1"/>
    </source>
</evidence>
<dbReference type="CDD" id="cd13402">
    <property type="entry name" value="LT_TF-like"/>
    <property type="match status" value="1"/>
</dbReference>
<name>A0A2N3LCP0_9BACI</name>
<dbReference type="EMBL" id="PIQO01000058">
    <property type="protein sequence ID" value="PKR82371.1"/>
    <property type="molecule type" value="Genomic_DNA"/>
</dbReference>
<gene>
    <name evidence="2" type="ORF">CWO92_24845</name>
</gene>
<feature type="domain" description="Transglycosylase SLT" evidence="1">
    <location>
        <begin position="15"/>
        <end position="100"/>
    </location>
</feature>
<dbReference type="Proteomes" id="UP000233440">
    <property type="component" value="Unassembled WGS sequence"/>
</dbReference>
<dbReference type="Pfam" id="PF01464">
    <property type="entry name" value="SLT"/>
    <property type="match status" value="1"/>
</dbReference>
<dbReference type="Gene3D" id="1.10.530.10">
    <property type="match status" value="1"/>
</dbReference>
<dbReference type="InterPro" id="IPR023346">
    <property type="entry name" value="Lysozyme-like_dom_sf"/>
</dbReference>
<dbReference type="RefSeq" id="WP_165786797.1">
    <property type="nucleotide sequence ID" value="NZ_PIQO01000058.1"/>
</dbReference>
<protein>
    <submittedName>
        <fullName evidence="2">Phage tail tape measure protein</fullName>
    </submittedName>
</protein>
<dbReference type="PANTHER" id="PTHR21525">
    <property type="entry name" value="MOTILE SPERM PROTEIN"/>
    <property type="match status" value="1"/>
</dbReference>
<accession>A0A2N3LCP0</accession>
<comment type="caution">
    <text evidence="2">The sequence shown here is derived from an EMBL/GenBank/DDBJ whole genome shotgun (WGS) entry which is preliminary data.</text>
</comment>
<dbReference type="PANTHER" id="PTHR21525:SF9">
    <property type="entry name" value="CHANNEL_COLICIN DOMAIN-CONTAINING PROTEIN"/>
    <property type="match status" value="1"/>
</dbReference>
<dbReference type="AlphaFoldDB" id="A0A2N3LCP0"/>
<reference evidence="2 3" key="1">
    <citation type="submission" date="2017-11" db="EMBL/GenBank/DDBJ databases">
        <title>Bacillus camelliae sp. nov., isolated from pu'er tea.</title>
        <authorList>
            <person name="Niu L."/>
        </authorList>
    </citation>
    <scope>NUCLEOTIDE SEQUENCE [LARGE SCALE GENOMIC DNA]</scope>
    <source>
        <strain evidence="2 3">7578-1</strain>
    </source>
</reference>
<feature type="non-terminal residue" evidence="2">
    <location>
        <position position="1"/>
    </location>
</feature>
<dbReference type="InterPro" id="IPR008258">
    <property type="entry name" value="Transglycosylase_SLT_dom_1"/>
</dbReference>
<sequence length="243" mass="26842">PGGSGVERWRPYVLRALEMNGLSSSLVDKVLRQIKSESGGNPKAINLWDSNAKAGHPSKGLMQTIDSTFNAYKFPGHNNIWNGFDNLLAALNYAKNRYGSNLSGLGEGHGYKTGGLINKAGLYNLVEDGWPEFVIPTNPSRRTDAMKLLALAGRTITGKNKRPNQLPNVSGNDYGEVIERLEEQILIMQEQLVNSNKAIQLLTAILSKDNTVRIGTKEIYDANKKEKDKRDRTRNIFKGVATT</sequence>
<evidence type="ECO:0000259" key="1">
    <source>
        <dbReference type="Pfam" id="PF01464"/>
    </source>
</evidence>